<feature type="compositionally biased region" description="Polar residues" evidence="6">
    <location>
        <begin position="89"/>
        <end position="106"/>
    </location>
</feature>
<dbReference type="InterPro" id="IPR019340">
    <property type="entry name" value="Histone_AcTrfase_su3"/>
</dbReference>
<feature type="region of interest" description="Disordered" evidence="6">
    <location>
        <begin position="67"/>
        <end position="224"/>
    </location>
</feature>
<keyword evidence="3" id="KW-0805">Transcription regulation</keyword>
<dbReference type="Pfam" id="PF10198">
    <property type="entry name" value="Ada3"/>
    <property type="match status" value="1"/>
</dbReference>
<comment type="similarity">
    <text evidence="2">Belongs to the NGG1 family.</text>
</comment>
<name>A0AAD4L743_9AGAM</name>
<dbReference type="GO" id="GO:0000124">
    <property type="term" value="C:SAGA complex"/>
    <property type="evidence" value="ECO:0007669"/>
    <property type="project" value="TreeGrafter"/>
</dbReference>
<feature type="compositionally biased region" description="Low complexity" evidence="6">
    <location>
        <begin position="107"/>
        <end position="121"/>
    </location>
</feature>
<feature type="compositionally biased region" description="Pro residues" evidence="6">
    <location>
        <begin position="205"/>
        <end position="218"/>
    </location>
</feature>
<dbReference type="PANTHER" id="PTHR13556">
    <property type="entry name" value="TRANSCRIPTIONAL ADAPTER 3-RELATED"/>
    <property type="match status" value="1"/>
</dbReference>
<dbReference type="Proteomes" id="UP001201163">
    <property type="component" value="Unassembled WGS sequence"/>
</dbReference>
<keyword evidence="5" id="KW-0539">Nucleus</keyword>
<feature type="compositionally biased region" description="Basic and acidic residues" evidence="6">
    <location>
        <begin position="594"/>
        <end position="603"/>
    </location>
</feature>
<dbReference type="PANTHER" id="PTHR13556:SF2">
    <property type="entry name" value="TRANSCRIPTIONAL ADAPTER 3"/>
    <property type="match status" value="1"/>
</dbReference>
<accession>A0AAD4L743</accession>
<evidence type="ECO:0000256" key="6">
    <source>
        <dbReference type="SAM" id="MobiDB-lite"/>
    </source>
</evidence>
<evidence type="ECO:0000256" key="3">
    <source>
        <dbReference type="ARBA" id="ARBA00023015"/>
    </source>
</evidence>
<reference evidence="7" key="1">
    <citation type="submission" date="2022-01" db="EMBL/GenBank/DDBJ databases">
        <title>Comparative genomics reveals a dynamic genome evolution in the ectomycorrhizal milk-cap (Lactarius) mushrooms.</title>
        <authorList>
            <consortium name="DOE Joint Genome Institute"/>
            <person name="Lebreton A."/>
            <person name="Tang N."/>
            <person name="Kuo A."/>
            <person name="LaButti K."/>
            <person name="Drula E."/>
            <person name="Barry K."/>
            <person name="Clum A."/>
            <person name="Lipzen A."/>
            <person name="Mousain D."/>
            <person name="Ng V."/>
            <person name="Wang R."/>
            <person name="Wang X."/>
            <person name="Dai Y."/>
            <person name="Henrissat B."/>
            <person name="Grigoriev I.V."/>
            <person name="Guerin-Laguette A."/>
            <person name="Yu F."/>
            <person name="Martin F.M."/>
        </authorList>
    </citation>
    <scope>NUCLEOTIDE SEQUENCE</scope>
    <source>
        <strain evidence="7">QP</strain>
    </source>
</reference>
<comment type="subcellular location">
    <subcellularLocation>
        <location evidence="1">Nucleus</location>
    </subcellularLocation>
</comment>
<organism evidence="7 8">
    <name type="scientific">Lactarius akahatsu</name>
    <dbReference type="NCBI Taxonomy" id="416441"/>
    <lineage>
        <taxon>Eukaryota</taxon>
        <taxon>Fungi</taxon>
        <taxon>Dikarya</taxon>
        <taxon>Basidiomycota</taxon>
        <taxon>Agaricomycotina</taxon>
        <taxon>Agaricomycetes</taxon>
        <taxon>Russulales</taxon>
        <taxon>Russulaceae</taxon>
        <taxon>Lactarius</taxon>
    </lineage>
</organism>
<protein>
    <submittedName>
        <fullName evidence="7">Histone acetyltransferases subunit 3-domain-containing protein</fullName>
    </submittedName>
</protein>
<keyword evidence="8" id="KW-1185">Reference proteome</keyword>
<evidence type="ECO:0000256" key="1">
    <source>
        <dbReference type="ARBA" id="ARBA00004123"/>
    </source>
</evidence>
<feature type="compositionally biased region" description="Basic and acidic residues" evidence="6">
    <location>
        <begin position="67"/>
        <end position="85"/>
    </location>
</feature>
<dbReference type="EMBL" id="JAKELL010000130">
    <property type="protein sequence ID" value="KAH8980790.1"/>
    <property type="molecule type" value="Genomic_DNA"/>
</dbReference>
<feature type="compositionally biased region" description="Basic and acidic residues" evidence="6">
    <location>
        <begin position="122"/>
        <end position="132"/>
    </location>
</feature>
<dbReference type="AlphaFoldDB" id="A0AAD4L743"/>
<evidence type="ECO:0000256" key="5">
    <source>
        <dbReference type="ARBA" id="ARBA00023242"/>
    </source>
</evidence>
<feature type="region of interest" description="Disordered" evidence="6">
    <location>
        <begin position="476"/>
        <end position="521"/>
    </location>
</feature>
<keyword evidence="4" id="KW-0804">Transcription</keyword>
<sequence length="615" mass="67197">MSSSLVQFPSVHPFRSQIVKNTPDTVPPTEELESLQADLIELRQQTLERAKKAGDDLRTIEESIKKLKERGKGKAKAVERMKREFTPLAESNDTRGSSHSQSTAPTRFSSQPIAASSSRSSLDARKPVPDDKRKKKKRKRDDDSDDDLESHSGKAHKPTPPPAQHHPQPFIPKAAKPTGSFANLPQKPPSGPDFSVPSISQLLQPKPPIPPPPIPGPSKPTDVMEDFSKAKQPSQVLVSTFYTSIEPYLRPIREEDLGFLEYSGDEVEPYIMPRLGQHYSEQWEDEDIALYDTVLPHIQAIRATSSYARPASVAPVPRWDPATLNDDDLLVEERGHGPLTERLVSALLPVEDSVVWKGVKAAEEAMEGRHGVGVGTAAGRQVIVEDLERRIKDSLKYHKILEANPDYTDPVDDPIASALRQAQRELRAVVATNKARKARLLAIAKDRLGYQEYVEAREALDKNILALYTKLQKKDGPKVSKKKKGKSEANGGAPPAPPPAPAPTLGTWPAAAGLGPDDENDLRVPEALAQLVATRRQWVDSVGGMFDTMEEEQPGRVYGLPERSIYEGLDADVAALLERTGGAAGGADVGMEIVRPDGADKGKARAGTEAMDVDS</sequence>
<gene>
    <name evidence="7" type="ORF">EDB92DRAFT_260816</name>
</gene>
<feature type="region of interest" description="Disordered" evidence="6">
    <location>
        <begin position="585"/>
        <end position="615"/>
    </location>
</feature>
<dbReference type="GO" id="GO:0006357">
    <property type="term" value="P:regulation of transcription by RNA polymerase II"/>
    <property type="evidence" value="ECO:0007669"/>
    <property type="project" value="TreeGrafter"/>
</dbReference>
<proteinExistence type="inferred from homology"/>
<feature type="region of interest" description="Disordered" evidence="6">
    <location>
        <begin position="1"/>
        <end position="29"/>
    </location>
</feature>
<comment type="caution">
    <text evidence="7">The sequence shown here is derived from an EMBL/GenBank/DDBJ whole genome shotgun (WGS) entry which is preliminary data.</text>
</comment>
<evidence type="ECO:0000313" key="8">
    <source>
        <dbReference type="Proteomes" id="UP001201163"/>
    </source>
</evidence>
<evidence type="ECO:0000256" key="4">
    <source>
        <dbReference type="ARBA" id="ARBA00023163"/>
    </source>
</evidence>
<dbReference type="GO" id="GO:0005634">
    <property type="term" value="C:nucleus"/>
    <property type="evidence" value="ECO:0007669"/>
    <property type="project" value="UniProtKB-SubCell"/>
</dbReference>
<feature type="compositionally biased region" description="Low complexity" evidence="6">
    <location>
        <begin position="503"/>
        <end position="513"/>
    </location>
</feature>
<dbReference type="GO" id="GO:0003713">
    <property type="term" value="F:transcription coactivator activity"/>
    <property type="evidence" value="ECO:0007669"/>
    <property type="project" value="TreeGrafter"/>
</dbReference>
<evidence type="ECO:0000313" key="7">
    <source>
        <dbReference type="EMBL" id="KAH8980790.1"/>
    </source>
</evidence>
<evidence type="ECO:0000256" key="2">
    <source>
        <dbReference type="ARBA" id="ARBA00005330"/>
    </source>
</evidence>